<dbReference type="InterPro" id="IPR011009">
    <property type="entry name" value="Kinase-like_dom_sf"/>
</dbReference>
<keyword evidence="2" id="KW-1185">Reference proteome</keyword>
<dbReference type="Gene3D" id="1.10.510.10">
    <property type="entry name" value="Transferase(Phosphotransferase) domain 1"/>
    <property type="match status" value="1"/>
</dbReference>
<reference evidence="1" key="1">
    <citation type="submission" date="2020-09" db="EMBL/GenBank/DDBJ databases">
        <title>A novel bacterium of genus Hazenella, isolated from South China Sea.</title>
        <authorList>
            <person name="Huang H."/>
            <person name="Mo K."/>
            <person name="Hu Y."/>
        </authorList>
    </citation>
    <scope>NUCLEOTIDE SEQUENCE</scope>
    <source>
        <strain evidence="1">IB182357</strain>
    </source>
</reference>
<organism evidence="1 2">
    <name type="scientific">Polycladospora coralii</name>
    <dbReference type="NCBI Taxonomy" id="2771432"/>
    <lineage>
        <taxon>Bacteria</taxon>
        <taxon>Bacillati</taxon>
        <taxon>Bacillota</taxon>
        <taxon>Bacilli</taxon>
        <taxon>Bacillales</taxon>
        <taxon>Thermoactinomycetaceae</taxon>
        <taxon>Polycladospora</taxon>
    </lineage>
</organism>
<gene>
    <name evidence="1" type="ORF">IC620_12670</name>
</gene>
<sequence>MKQESSKNGHCYEDFEVVDVIKFFSGELIEARGPDGKIVYLQNIKASRSYFPSEFQDALRKLKNPHIAPIFDVLVDKDRLVLVHPPLKGEPLSLVVNKNHVMDPEQAMRVVLKLFKTVRILEQLPVAMRAPLDPRNILLDGENPMVLFLHLKTDTSQYDNDLKWRDLLYFLLVGESPDASLKQSKRALELKGVPDAIIKIAMSSLDKKQGFQEVLRDLQTYVAGNSIKRKKEKKPLEKKRVKALVGIPAVSILILTTITLYQLNDGEWTSSILRAITGGAYGNVIETKEQGEPIVFEQNKNKYKMKQTLEGNNQLIGDFVLKELKLFEGYLETVDELTAYGVRVDKSGKIGIYIKRGDILQYIGDSGDRFVLKPGETYSFQIFYFPGEPIHVSIIEKGTNERWTLVGSEAVNSPLKMRFTGSAGDRLYTPTIKRTDRTTIGREWMKNQPWKINIGQAILNKRQTKRLSLDVYPQSTVSLTNTDAKNFTYQPPVGVVEEPQLFMMLNFLDGSNYSFIWKDDNLILKEGGFKSDKRPIASDKMMDWKYDPEKPVEISASTRSNDLTIVLSQGDQKYKFEYSTEGLPISLKEVTLANPKGFSLIGDPVGGGANQDKAYLNNRKIE</sequence>
<dbReference type="EMBL" id="JACXAH010000020">
    <property type="protein sequence ID" value="MBD1373201.1"/>
    <property type="molecule type" value="Genomic_DNA"/>
</dbReference>
<dbReference type="SUPFAM" id="SSF56112">
    <property type="entry name" value="Protein kinase-like (PK-like)"/>
    <property type="match status" value="1"/>
</dbReference>
<comment type="caution">
    <text evidence="1">The sequence shown here is derived from an EMBL/GenBank/DDBJ whole genome shotgun (WGS) entry which is preliminary data.</text>
</comment>
<keyword evidence="1" id="KW-0808">Transferase</keyword>
<name>A0A926RY60_9BACL</name>
<dbReference type="GO" id="GO:0016301">
    <property type="term" value="F:kinase activity"/>
    <property type="evidence" value="ECO:0007669"/>
    <property type="project" value="UniProtKB-KW"/>
</dbReference>
<evidence type="ECO:0000313" key="1">
    <source>
        <dbReference type="EMBL" id="MBD1373201.1"/>
    </source>
</evidence>
<dbReference type="AlphaFoldDB" id="A0A926RY60"/>
<dbReference type="Proteomes" id="UP000661691">
    <property type="component" value="Unassembled WGS sequence"/>
</dbReference>
<proteinExistence type="predicted"/>
<accession>A0A926RY60</accession>
<protein>
    <submittedName>
        <fullName evidence="1">Protein kinase family protein</fullName>
    </submittedName>
</protein>
<evidence type="ECO:0000313" key="2">
    <source>
        <dbReference type="Proteomes" id="UP000661691"/>
    </source>
</evidence>
<dbReference type="RefSeq" id="WP_191142367.1">
    <property type="nucleotide sequence ID" value="NZ_JACXAH010000020.1"/>
</dbReference>
<keyword evidence="1" id="KW-0418">Kinase</keyword>